<comment type="caution">
    <text evidence="1">The sequence shown here is derived from an EMBL/GenBank/DDBJ whole genome shotgun (WGS) entry which is preliminary data.</text>
</comment>
<evidence type="ECO:0000313" key="2">
    <source>
        <dbReference type="Proteomes" id="UP000178319"/>
    </source>
</evidence>
<dbReference type="Proteomes" id="UP000178319">
    <property type="component" value="Unassembled WGS sequence"/>
</dbReference>
<name>A0A1G1V637_9BACT</name>
<sequence>MTENRNLIGDVSVGAQDRLPGMSPGAVLEHDAEASRRLGTTMTRVGLTAPSICEAWVVGYRNREGGRSGPHWDWDGGGDSQYHRWKEPIVWFYSSETGGIPQDLFDLLSGGQRGQLAAALANGSADKVSREDLLLMAEGSKRAREAKDMVAYLALPPLKVVFPGWVDTTDWERIRPFVDGRRARVLEFLEILGEDLRSENTLVLKDSGVWLASLEGLSPEDRGRLRSGLSSMASGGKVYERPGGNYLVRGLSGEQESVLPAYLTRMRVPFRGDADGGVETMGISRKLLEELRGAAVAEKLTPGKDLNEELPSLGVLHWRC</sequence>
<dbReference type="STRING" id="1797516.A3D26_02940"/>
<protein>
    <submittedName>
        <fullName evidence="1">Uncharacterized protein</fullName>
    </submittedName>
</protein>
<organism evidence="1 2">
    <name type="scientific">Candidatus Blackburnbacteria bacterium RIFCSPHIGHO2_02_FULL_44_20</name>
    <dbReference type="NCBI Taxonomy" id="1797516"/>
    <lineage>
        <taxon>Bacteria</taxon>
        <taxon>Candidatus Blackburniibacteriota</taxon>
    </lineage>
</organism>
<dbReference type="EMBL" id="MHBZ01000030">
    <property type="protein sequence ID" value="OGY10771.1"/>
    <property type="molecule type" value="Genomic_DNA"/>
</dbReference>
<proteinExistence type="predicted"/>
<accession>A0A1G1V637</accession>
<dbReference type="AlphaFoldDB" id="A0A1G1V637"/>
<evidence type="ECO:0000313" key="1">
    <source>
        <dbReference type="EMBL" id="OGY10771.1"/>
    </source>
</evidence>
<gene>
    <name evidence="1" type="ORF">A3D26_02940</name>
</gene>
<reference evidence="1 2" key="1">
    <citation type="journal article" date="2016" name="Nat. Commun.">
        <title>Thousands of microbial genomes shed light on interconnected biogeochemical processes in an aquifer system.</title>
        <authorList>
            <person name="Anantharaman K."/>
            <person name="Brown C.T."/>
            <person name="Hug L.A."/>
            <person name="Sharon I."/>
            <person name="Castelle C.J."/>
            <person name="Probst A.J."/>
            <person name="Thomas B.C."/>
            <person name="Singh A."/>
            <person name="Wilkins M.J."/>
            <person name="Karaoz U."/>
            <person name="Brodie E.L."/>
            <person name="Williams K.H."/>
            <person name="Hubbard S.S."/>
            <person name="Banfield J.F."/>
        </authorList>
    </citation>
    <scope>NUCLEOTIDE SEQUENCE [LARGE SCALE GENOMIC DNA]</scope>
</reference>